<evidence type="ECO:0000256" key="3">
    <source>
        <dbReference type="PIRSR" id="PIRSR617939-2"/>
    </source>
</evidence>
<dbReference type="Pfam" id="PF06094">
    <property type="entry name" value="GGACT"/>
    <property type="match status" value="1"/>
</dbReference>
<dbReference type="GO" id="GO:0003839">
    <property type="term" value="F:gamma-glutamylcyclotransferase activity"/>
    <property type="evidence" value="ECO:0007669"/>
    <property type="project" value="InterPro"/>
</dbReference>
<reference evidence="5 6" key="1">
    <citation type="submission" date="2017-07" db="EMBL/GenBank/DDBJ databases">
        <title>Sandarakinorhabdus cyanobacteriorum sp. nov., a novel bacterium isolated from cyanobacterial aggregates in a eutrophic lake.</title>
        <authorList>
            <person name="Cai H."/>
        </authorList>
    </citation>
    <scope>NUCLEOTIDE SEQUENCE [LARGE SCALE GENOMIC DNA]</scope>
    <source>
        <strain evidence="5 6">TH057</strain>
    </source>
</reference>
<feature type="domain" description="Gamma-glutamylcyclotransferase AIG2-like" evidence="4">
    <location>
        <begin position="5"/>
        <end position="105"/>
    </location>
</feature>
<dbReference type="SUPFAM" id="SSF110857">
    <property type="entry name" value="Gamma-glutamyl cyclotransferase-like"/>
    <property type="match status" value="1"/>
</dbReference>
<dbReference type="RefSeq" id="WP_094472263.1">
    <property type="nucleotide sequence ID" value="NZ_NOXT01000025.1"/>
</dbReference>
<proteinExistence type="predicted"/>
<gene>
    <name evidence="5" type="ORF">CHU93_00455</name>
</gene>
<accession>A0A255Z7M9</accession>
<evidence type="ECO:0000259" key="4">
    <source>
        <dbReference type="Pfam" id="PF06094"/>
    </source>
</evidence>
<dbReference type="InterPro" id="IPR009288">
    <property type="entry name" value="AIG2-like_dom"/>
</dbReference>
<protein>
    <recommendedName>
        <fullName evidence="4">Gamma-glutamylcyclotransferase AIG2-like domain-containing protein</fullName>
    </recommendedName>
</protein>
<organism evidence="5 6">
    <name type="scientific">Sandarakinorhabdus cyanobacteriorum</name>
    <dbReference type="NCBI Taxonomy" id="1981098"/>
    <lineage>
        <taxon>Bacteria</taxon>
        <taxon>Pseudomonadati</taxon>
        <taxon>Pseudomonadota</taxon>
        <taxon>Alphaproteobacteria</taxon>
        <taxon>Sphingomonadales</taxon>
        <taxon>Sphingosinicellaceae</taxon>
        <taxon>Sandarakinorhabdus</taxon>
    </lineage>
</organism>
<name>A0A255Z7M9_9SPHN</name>
<dbReference type="Proteomes" id="UP000216991">
    <property type="component" value="Unassembled WGS sequence"/>
</dbReference>
<dbReference type="OrthoDB" id="141582at2"/>
<dbReference type="CDD" id="cd06661">
    <property type="entry name" value="GGCT_like"/>
    <property type="match status" value="1"/>
</dbReference>
<comment type="caution">
    <text evidence="5">The sequence shown here is derived from an EMBL/GenBank/DDBJ whole genome shotgun (WGS) entry which is preliminary data.</text>
</comment>
<evidence type="ECO:0000313" key="6">
    <source>
        <dbReference type="Proteomes" id="UP000216991"/>
    </source>
</evidence>
<dbReference type="PANTHER" id="PTHR12935:SF0">
    <property type="entry name" value="GAMMA-GLUTAMYLCYCLOTRANSFERASE"/>
    <property type="match status" value="1"/>
</dbReference>
<dbReference type="PANTHER" id="PTHR12935">
    <property type="entry name" value="GAMMA-GLUTAMYLCYCLOTRANSFERASE"/>
    <property type="match status" value="1"/>
</dbReference>
<feature type="active site" description="Proton acceptor" evidence="2">
    <location>
        <position position="79"/>
    </location>
</feature>
<dbReference type="InterPro" id="IPR013024">
    <property type="entry name" value="GGCT-like"/>
</dbReference>
<dbReference type="AlphaFoldDB" id="A0A255Z7M9"/>
<dbReference type="InterPro" id="IPR017939">
    <property type="entry name" value="G-Glutamylcylcotransferase"/>
</dbReference>
<keyword evidence="1" id="KW-0456">Lyase</keyword>
<feature type="binding site" evidence="3">
    <location>
        <begin position="5"/>
        <end position="10"/>
    </location>
    <ligand>
        <name>substrate</name>
    </ligand>
</feature>
<evidence type="ECO:0000256" key="1">
    <source>
        <dbReference type="ARBA" id="ARBA00023239"/>
    </source>
</evidence>
<dbReference type="Gene3D" id="3.10.490.10">
    <property type="entry name" value="Gamma-glutamyl cyclotransferase-like"/>
    <property type="match status" value="1"/>
</dbReference>
<dbReference type="EMBL" id="NOXT01000025">
    <property type="protein sequence ID" value="OYQ37557.1"/>
    <property type="molecule type" value="Genomic_DNA"/>
</dbReference>
<keyword evidence="6" id="KW-1185">Reference proteome</keyword>
<evidence type="ECO:0000256" key="2">
    <source>
        <dbReference type="PIRSR" id="PIRSR617939-1"/>
    </source>
</evidence>
<dbReference type="InterPro" id="IPR036568">
    <property type="entry name" value="GGCT-like_sf"/>
</dbReference>
<sequence length="178" mass="19595">MTFLYFAYGSNMLPDRLRGRCPSARVVGTGVARAWSLAFSKASKDGSGKATLVTDPNSAVPGVIFEIDLAEREQLDRHEGVGYGYRRDDTFAIEGSSVPASSYLGTSLDNTLRPFDWYLATVIAGAEYHGLDTAHVAALRGTRFVEDTELGRRSRVEAIEAMREHGIEDYRTLLERLG</sequence>
<evidence type="ECO:0000313" key="5">
    <source>
        <dbReference type="EMBL" id="OYQ37557.1"/>
    </source>
</evidence>